<dbReference type="InterPro" id="IPR003692">
    <property type="entry name" value="Hydantoinase_B"/>
</dbReference>
<evidence type="ECO:0000313" key="3">
    <source>
        <dbReference type="EMBL" id="MBS4186112.1"/>
    </source>
</evidence>
<gene>
    <name evidence="4" type="ORF">KHB02_002940</name>
    <name evidence="3" type="ORF">KHB02_32475</name>
</gene>
<organism evidence="3">
    <name type="scientific">Neobacillus citreus</name>
    <dbReference type="NCBI Taxonomy" id="2833578"/>
    <lineage>
        <taxon>Bacteria</taxon>
        <taxon>Bacillati</taxon>
        <taxon>Bacillota</taxon>
        <taxon>Bacilli</taxon>
        <taxon>Bacillales</taxon>
        <taxon>Bacillaceae</taxon>
        <taxon>Neobacillus</taxon>
    </lineage>
</organism>
<name>A0A942YBU7_9BACI</name>
<sequence>MLSTPNNSLTKTKIDPVTVQVIGGALKTIAKEMAHVMYRMAYSSLIRESEDLGAGIFDAAGNTLAEADSTPMQLGCLPGYIRGFQAVIGDNQHPGDIIWNNDPYAGASHSPDVALCQPIFYQGELVGYSGATAHHLDMGGAQPGLMVDVPDVFAEGLILNGVKLYDKGVRNETLFEVIRQNVRTPFQVIGDLEAQVAACRLGARRYIELMDKYGKETVLLANEELMNYTERIMRSQIAKIPDGVYEAESWLDDDGRHLDKRLPVHVQVTIKGEELEVDVSKSSDQVSTAFNSAYSGALCVSTHSVLRSIFMDTDVIDDVPVNEGAFRPITIKARKGCIFNPIKPAATFSRANQVNTVADLIIKALAPVAPKQTCAGSSANIQFASYAGLDENNEYWVYIEVNEGSYGGRPGKDGLDAVDFSSWNTMNNPIEDLDMHIPMVCEQYELREDTGGAGRYRGGLGIVRWNRFITDGFMTMEGDKHTVRPWGYKGGLPGTPANLIKNPDSENPEFLTSKLNGYRFGAGESVLILVPSSGGYGDPLERPEEQVLEDVLDGIVSRETAYRDYGVVIIGRKVDSKATKKRREEIHGTRGELPLYSH</sequence>
<dbReference type="RefSeq" id="WP_213145907.1">
    <property type="nucleotide sequence ID" value="NZ_JAGYPE020000003.1"/>
</dbReference>
<dbReference type="Pfam" id="PF02538">
    <property type="entry name" value="Hydantoinase_B"/>
    <property type="match status" value="1"/>
</dbReference>
<evidence type="ECO:0000313" key="5">
    <source>
        <dbReference type="Proteomes" id="UP000677265"/>
    </source>
</evidence>
<accession>A0A942YBU7</accession>
<dbReference type="PANTHER" id="PTHR11365:SF23">
    <property type="entry name" value="HYPOTHETICAL 5-OXOPROLINASE (EUROFUNG)-RELATED"/>
    <property type="match status" value="1"/>
</dbReference>
<dbReference type="InterPro" id="IPR045079">
    <property type="entry name" value="Oxoprolinase-like"/>
</dbReference>
<evidence type="ECO:0000313" key="4">
    <source>
        <dbReference type="EMBL" id="MCH6264485.1"/>
    </source>
</evidence>
<dbReference type="GO" id="GO:0006749">
    <property type="term" value="P:glutathione metabolic process"/>
    <property type="evidence" value="ECO:0007669"/>
    <property type="project" value="TreeGrafter"/>
</dbReference>
<dbReference type="GO" id="GO:0017168">
    <property type="term" value="F:5-oxoprolinase (ATP-hydrolyzing) activity"/>
    <property type="evidence" value="ECO:0007669"/>
    <property type="project" value="TreeGrafter"/>
</dbReference>
<comment type="caution">
    <text evidence="3">The sequence shown here is derived from an EMBL/GenBank/DDBJ whole genome shotgun (WGS) entry which is preliminary data.</text>
</comment>
<evidence type="ECO:0000259" key="2">
    <source>
        <dbReference type="Pfam" id="PF02538"/>
    </source>
</evidence>
<evidence type="ECO:0000256" key="1">
    <source>
        <dbReference type="SAM" id="MobiDB-lite"/>
    </source>
</evidence>
<dbReference type="Proteomes" id="UP000677265">
    <property type="component" value="Unassembled WGS sequence"/>
</dbReference>
<reference evidence="3" key="1">
    <citation type="submission" date="2021-05" db="EMBL/GenBank/DDBJ databases">
        <title>Novel Bacillus species.</title>
        <authorList>
            <person name="Liu G."/>
        </authorList>
    </citation>
    <scope>NUCLEOTIDE SEQUENCE</scope>
    <source>
        <strain evidence="3 5">FJAT-50051</strain>
    </source>
</reference>
<feature type="domain" description="Hydantoinase B/oxoprolinase" evidence="2">
    <location>
        <begin position="15"/>
        <end position="539"/>
    </location>
</feature>
<feature type="compositionally biased region" description="Basic and acidic residues" evidence="1">
    <location>
        <begin position="579"/>
        <end position="590"/>
    </location>
</feature>
<proteinExistence type="predicted"/>
<protein>
    <submittedName>
        <fullName evidence="3">Hydantoinase B/oxoprolinase family protein</fullName>
    </submittedName>
</protein>
<dbReference type="EMBL" id="JAGYPE010000006">
    <property type="protein sequence ID" value="MBS4186112.1"/>
    <property type="molecule type" value="Genomic_DNA"/>
</dbReference>
<keyword evidence="5" id="KW-1185">Reference proteome</keyword>
<dbReference type="PANTHER" id="PTHR11365">
    <property type="entry name" value="5-OXOPROLINASE RELATED"/>
    <property type="match status" value="1"/>
</dbReference>
<dbReference type="EMBL" id="JAGYPE020000003">
    <property type="protein sequence ID" value="MCH6264485.1"/>
    <property type="molecule type" value="Genomic_DNA"/>
</dbReference>
<feature type="region of interest" description="Disordered" evidence="1">
    <location>
        <begin position="579"/>
        <end position="598"/>
    </location>
</feature>
<dbReference type="AlphaFoldDB" id="A0A942YBU7"/>
<dbReference type="GO" id="GO:0005829">
    <property type="term" value="C:cytosol"/>
    <property type="evidence" value="ECO:0007669"/>
    <property type="project" value="TreeGrafter"/>
</dbReference>